<reference evidence="9 10" key="1">
    <citation type="journal article" date="2013" name="PLoS Genet.">
        <title>Genomic mechanisms accounting for the adaptation to parasitism in nematode-trapping fungi.</title>
        <authorList>
            <person name="Meerupati T."/>
            <person name="Andersson K.M."/>
            <person name="Friman E."/>
            <person name="Kumar D."/>
            <person name="Tunlid A."/>
            <person name="Ahren D."/>
        </authorList>
    </citation>
    <scope>NUCLEOTIDE SEQUENCE [LARGE SCALE GENOMIC DNA]</scope>
    <source>
        <strain evidence="9 10">CBS 200.50</strain>
    </source>
</reference>
<evidence type="ECO:0000313" key="10">
    <source>
        <dbReference type="Proteomes" id="UP000015100"/>
    </source>
</evidence>
<keyword evidence="2 7" id="KW-0121">Carboxypeptidase</keyword>
<keyword evidence="5 7" id="KW-0378">Hydrolase</keyword>
<comment type="caution">
    <text evidence="9">The sequence shown here is derived from an EMBL/GenBank/DDBJ whole genome shotgun (WGS) entry which is preliminary data.</text>
</comment>
<dbReference type="PANTHER" id="PTHR11802">
    <property type="entry name" value="SERINE PROTEASE FAMILY S10 SERINE CARBOXYPEPTIDASE"/>
    <property type="match status" value="1"/>
</dbReference>
<dbReference type="InterPro" id="IPR018202">
    <property type="entry name" value="Ser_caboxypep_ser_AS"/>
</dbReference>
<accession>S8BDD7</accession>
<feature type="compositionally biased region" description="Polar residues" evidence="8">
    <location>
        <begin position="26"/>
        <end position="44"/>
    </location>
</feature>
<dbReference type="InterPro" id="IPR029058">
    <property type="entry name" value="AB_hydrolase_fold"/>
</dbReference>
<dbReference type="HOGENOM" id="CLU_008523_10_4_1"/>
<dbReference type="STRING" id="1284197.S8BDD7"/>
<dbReference type="EC" id="3.4.16.-" evidence="7"/>
<feature type="compositionally biased region" description="Polar residues" evidence="8">
    <location>
        <begin position="64"/>
        <end position="77"/>
    </location>
</feature>
<evidence type="ECO:0000256" key="1">
    <source>
        <dbReference type="ARBA" id="ARBA00009431"/>
    </source>
</evidence>
<dbReference type="Gene3D" id="1.10.287.410">
    <property type="match status" value="1"/>
</dbReference>
<evidence type="ECO:0000256" key="4">
    <source>
        <dbReference type="ARBA" id="ARBA00022729"/>
    </source>
</evidence>
<evidence type="ECO:0000256" key="3">
    <source>
        <dbReference type="ARBA" id="ARBA00022670"/>
    </source>
</evidence>
<dbReference type="EMBL" id="AQGS01000690">
    <property type="protein sequence ID" value="EPS37223.1"/>
    <property type="molecule type" value="Genomic_DNA"/>
</dbReference>
<protein>
    <recommendedName>
        <fullName evidence="7">Carboxypeptidase</fullName>
        <ecNumber evidence="7">3.4.16.-</ecNumber>
    </recommendedName>
</protein>
<evidence type="ECO:0000256" key="8">
    <source>
        <dbReference type="SAM" id="MobiDB-lite"/>
    </source>
</evidence>
<sequence>MKFYFAITTLYAHLIVAHPSPQRLTRSNNYSPTFNSNPGYQNKPRNYAGNFRQSPVYPNEQRKQQAVSQSLNSQAGDSSLPPRTFNTASLGIDANVKQFSGYIDDNPNDKHFFYWFFESRSNPANDPLVLWLNGGPGCSGLMGVFMQGPSNIKNDRLVRNPYSLTNKANVIFLDQPVNTGFSHSGGRINNSAVAAKDVYTFLTLFLKKFPQYANKDLHLSGESYAGQFIPVFAKEILSHKAPGQRLNLKSILIGSGILDAKSQYQHYPKMACGKSGFPAFLDPATCGAMEASLPQCVQLIDNCYNAKNADACGAAQQFCYPRVFQPFTKAGRGVYDVRKKCNTPGAICGLGDLRFQDFINSGNMLKTLGVDGSTRYAYCNSNILQEFAAAGDSFYPNHRYLSDILREIPVFIYGGDADYICPLGGTQDTLEALPWSGKSDYNQAPWQPYSGADGQKVGITKSAKGLKFTRIKESGHEVGWFQPATLSKMFDEWLASVSSKTSPT</sequence>
<dbReference type="SUPFAM" id="SSF53474">
    <property type="entry name" value="alpha/beta-Hydrolases"/>
    <property type="match status" value="1"/>
</dbReference>
<dbReference type="AlphaFoldDB" id="S8BDD7"/>
<comment type="similarity">
    <text evidence="1 7">Belongs to the peptidase S10 family.</text>
</comment>
<reference evidence="10" key="2">
    <citation type="submission" date="2013-04" db="EMBL/GenBank/DDBJ databases">
        <title>Genomic mechanisms accounting for the adaptation to parasitism in nematode-trapping fungi.</title>
        <authorList>
            <person name="Ahren D.G."/>
        </authorList>
    </citation>
    <scope>NUCLEOTIDE SEQUENCE [LARGE SCALE GENOMIC DNA]</scope>
    <source>
        <strain evidence="10">CBS 200.50</strain>
    </source>
</reference>
<organism evidence="9 10">
    <name type="scientific">Dactylellina haptotyla (strain CBS 200.50)</name>
    <name type="common">Nematode-trapping fungus</name>
    <name type="synonym">Monacrosporium haptotylum</name>
    <dbReference type="NCBI Taxonomy" id="1284197"/>
    <lineage>
        <taxon>Eukaryota</taxon>
        <taxon>Fungi</taxon>
        <taxon>Dikarya</taxon>
        <taxon>Ascomycota</taxon>
        <taxon>Pezizomycotina</taxon>
        <taxon>Orbiliomycetes</taxon>
        <taxon>Orbiliales</taxon>
        <taxon>Orbiliaceae</taxon>
        <taxon>Dactylellina</taxon>
    </lineage>
</organism>
<dbReference type="Proteomes" id="UP000015100">
    <property type="component" value="Unassembled WGS sequence"/>
</dbReference>
<dbReference type="eggNOG" id="KOG1282">
    <property type="taxonomic scope" value="Eukaryota"/>
</dbReference>
<dbReference type="GO" id="GO:0006508">
    <property type="term" value="P:proteolysis"/>
    <property type="evidence" value="ECO:0007669"/>
    <property type="project" value="UniProtKB-KW"/>
</dbReference>
<evidence type="ECO:0000256" key="7">
    <source>
        <dbReference type="RuleBase" id="RU361156"/>
    </source>
</evidence>
<evidence type="ECO:0000313" key="9">
    <source>
        <dbReference type="EMBL" id="EPS37223.1"/>
    </source>
</evidence>
<dbReference type="GO" id="GO:0004185">
    <property type="term" value="F:serine-type carboxypeptidase activity"/>
    <property type="evidence" value="ECO:0007669"/>
    <property type="project" value="UniProtKB-UniRule"/>
</dbReference>
<dbReference type="GO" id="GO:0000324">
    <property type="term" value="C:fungal-type vacuole"/>
    <property type="evidence" value="ECO:0007669"/>
    <property type="project" value="TreeGrafter"/>
</dbReference>
<evidence type="ECO:0000256" key="6">
    <source>
        <dbReference type="ARBA" id="ARBA00023180"/>
    </source>
</evidence>
<evidence type="ECO:0000256" key="2">
    <source>
        <dbReference type="ARBA" id="ARBA00022645"/>
    </source>
</evidence>
<dbReference type="Gene3D" id="3.40.50.1820">
    <property type="entry name" value="alpha/beta hydrolase"/>
    <property type="match status" value="1"/>
</dbReference>
<name>S8BDD7_DACHA</name>
<gene>
    <name evidence="9" type="ORF">H072_9117</name>
</gene>
<keyword evidence="10" id="KW-1185">Reference proteome</keyword>
<proteinExistence type="inferred from homology"/>
<dbReference type="OMA" id="CENAYDS"/>
<dbReference type="PANTHER" id="PTHR11802:SF113">
    <property type="entry name" value="SERINE CARBOXYPEPTIDASE CTSA-4.1"/>
    <property type="match status" value="1"/>
</dbReference>
<evidence type="ECO:0000256" key="5">
    <source>
        <dbReference type="ARBA" id="ARBA00022801"/>
    </source>
</evidence>
<dbReference type="OrthoDB" id="443318at2759"/>
<keyword evidence="3 7" id="KW-0645">Protease</keyword>
<dbReference type="Pfam" id="PF00450">
    <property type="entry name" value="Peptidase_S10"/>
    <property type="match status" value="1"/>
</dbReference>
<keyword evidence="6" id="KW-0325">Glycoprotein</keyword>
<keyword evidence="4" id="KW-0732">Signal</keyword>
<feature type="region of interest" description="Disordered" evidence="8">
    <location>
        <begin position="26"/>
        <end position="84"/>
    </location>
</feature>
<dbReference type="InterPro" id="IPR001563">
    <property type="entry name" value="Peptidase_S10"/>
</dbReference>
<dbReference type="PROSITE" id="PS00131">
    <property type="entry name" value="CARBOXYPEPT_SER_SER"/>
    <property type="match status" value="1"/>
</dbReference>
<dbReference type="PRINTS" id="PR00724">
    <property type="entry name" value="CRBOXYPTASEC"/>
</dbReference>